<proteinExistence type="predicted"/>
<gene>
    <name evidence="1" type="ORF">Vadar_034137</name>
</gene>
<evidence type="ECO:0000313" key="1">
    <source>
        <dbReference type="EMBL" id="KAH7859288.1"/>
    </source>
</evidence>
<protein>
    <submittedName>
        <fullName evidence="1">Uncharacterized protein</fullName>
    </submittedName>
</protein>
<dbReference type="EMBL" id="CM037153">
    <property type="protein sequence ID" value="KAH7859288.1"/>
    <property type="molecule type" value="Genomic_DNA"/>
</dbReference>
<dbReference type="Proteomes" id="UP000828048">
    <property type="component" value="Chromosome 3"/>
</dbReference>
<organism evidence="1 2">
    <name type="scientific">Vaccinium darrowii</name>
    <dbReference type="NCBI Taxonomy" id="229202"/>
    <lineage>
        <taxon>Eukaryota</taxon>
        <taxon>Viridiplantae</taxon>
        <taxon>Streptophyta</taxon>
        <taxon>Embryophyta</taxon>
        <taxon>Tracheophyta</taxon>
        <taxon>Spermatophyta</taxon>
        <taxon>Magnoliopsida</taxon>
        <taxon>eudicotyledons</taxon>
        <taxon>Gunneridae</taxon>
        <taxon>Pentapetalae</taxon>
        <taxon>asterids</taxon>
        <taxon>Ericales</taxon>
        <taxon>Ericaceae</taxon>
        <taxon>Vaccinioideae</taxon>
        <taxon>Vaccinieae</taxon>
        <taxon>Vaccinium</taxon>
    </lineage>
</organism>
<reference evidence="1 2" key="1">
    <citation type="journal article" date="2021" name="Hortic Res">
        <title>High-quality reference genome and annotation aids understanding of berry development for evergreen blueberry (Vaccinium darrowii).</title>
        <authorList>
            <person name="Yu J."/>
            <person name="Hulse-Kemp A.M."/>
            <person name="Babiker E."/>
            <person name="Staton M."/>
        </authorList>
    </citation>
    <scope>NUCLEOTIDE SEQUENCE [LARGE SCALE GENOMIC DNA]</scope>
    <source>
        <strain evidence="2">cv. NJ 8807/NJ 8810</strain>
        <tissue evidence="1">Young leaf</tissue>
    </source>
</reference>
<sequence length="380" mass="43396">MRDSDQRSSTNCKCQVRKGILDLPREIIYDILCRLPNPTESILICGVVCKTWYAITQDPCFINKLGDSHYLPTRLILRPLSVKDISYTPNYLVLVDIENHKARQIPLEKMFRELKITCSCNGFLCMAPEQKLDPVVIYNPITRDHLILPPSDSKSSVLSQEIGLGFDPSTNKYKVVRGYTGLSYRDTMRRFEIISLGEISWRELSTPQFMVVRVGWEVIFLSGALYWTKTEGVNTIVVQLNLSDEKFRNISFPEYYPLSHVSLGLIEIKGIVILVLGSSTAIRFWRIGKGKGEDELSFFLHTCYDTCVRWGGGVSCAFVCQMNDESYLLQVGCRNSQKERRVHLTQYFPDKVKYSNLKLRGLPDCFQTACFKPSLAPVPK</sequence>
<keyword evidence="2" id="KW-1185">Reference proteome</keyword>
<name>A0ACB7Z113_9ERIC</name>
<comment type="caution">
    <text evidence="1">The sequence shown here is derived from an EMBL/GenBank/DDBJ whole genome shotgun (WGS) entry which is preliminary data.</text>
</comment>
<evidence type="ECO:0000313" key="2">
    <source>
        <dbReference type="Proteomes" id="UP000828048"/>
    </source>
</evidence>
<accession>A0ACB7Z113</accession>